<dbReference type="EMBL" id="JAEACQ010000196">
    <property type="protein sequence ID" value="MBL7628854.1"/>
    <property type="molecule type" value="Genomic_DNA"/>
</dbReference>
<dbReference type="AlphaFoldDB" id="A0A937RK78"/>
<dbReference type="SUPFAM" id="SSF47203">
    <property type="entry name" value="Acyl-CoA dehydrogenase C-terminal domain-like"/>
    <property type="match status" value="1"/>
</dbReference>
<keyword evidence="3" id="KW-0560">Oxidoreductase</keyword>
<evidence type="ECO:0000313" key="7">
    <source>
        <dbReference type="EMBL" id="MBL7628854.1"/>
    </source>
</evidence>
<dbReference type="Gene3D" id="1.20.140.10">
    <property type="entry name" value="Butyryl-CoA Dehydrogenase, subunit A, domain 3"/>
    <property type="match status" value="1"/>
</dbReference>
<protein>
    <submittedName>
        <fullName evidence="7">4-hydroxyphenylacetate 3-hydroxylase</fullName>
    </submittedName>
</protein>
<dbReference type="Proteomes" id="UP000604475">
    <property type="component" value="Unassembled WGS sequence"/>
</dbReference>
<evidence type="ECO:0000256" key="4">
    <source>
        <dbReference type="PIRSR" id="PIRSR000331-2"/>
    </source>
</evidence>
<dbReference type="InterPro" id="IPR009100">
    <property type="entry name" value="AcylCoA_DH/oxidase_NM_dom_sf"/>
</dbReference>
<reference evidence="7" key="1">
    <citation type="submission" date="2020-12" db="EMBL/GenBank/DDBJ databases">
        <title>Genomic characterization of non-nitrogen-fixing Frankia strains.</title>
        <authorList>
            <person name="Carlos-Shanley C."/>
            <person name="Guerra T."/>
            <person name="Hahn D."/>
        </authorList>
    </citation>
    <scope>NUCLEOTIDE SEQUENCE</scope>
    <source>
        <strain evidence="7">CN6</strain>
    </source>
</reference>
<accession>A0A937RK78</accession>
<feature type="binding site" evidence="4">
    <location>
        <position position="190"/>
    </location>
    <ligand>
        <name>FAD</name>
        <dbReference type="ChEBI" id="CHEBI:57692"/>
    </ligand>
</feature>
<keyword evidence="8" id="KW-1185">Reference proteome</keyword>
<sequence>MGARTGTEFLKGLMDDREVWLDGERVADVTTHPRTAGAARTLAGLFDLQHERPDRYLTVDPDSGETVAVTHLVPRSAADLARRHDAIAGIARRTLGLMGRSPDYLNVTLAGFAGRPDVWSRGGNDQGTANLIAYHRHVMCHDLALTHAIVNPTVDRSMPETAAGGGDIVVHKVADTAEGMVVRGARALATLAPFADEIFVYPGYPLTEGDERYAVVFAIPMSTPGLRVLCRDSYSSSAPAADAPLSSRFDEQDAVIIFDDVEVPRHRVFLDGDVDLYNRVMQRSGWTANVMQQTTIRAVSKLQFAWELATRMAEAVNNTSPAAIEMLGEIWTYLELTRSALTAAEAGAHEWGAGTWFCAEPPFAALRPTLPRWFPRVTEIIKLLGSHSLLATPTRAELDDPRLRPLLERYYQGANGMPAGERAALFRLAWDFVGTGLAGRSDLYERFYLGSPGRFLQLAQRQAARGADFGLVDSILA</sequence>
<feature type="domain" description="HpaB/PvcC/4-BUDH N-terminal" evidence="6">
    <location>
        <begin position="5"/>
        <end position="270"/>
    </location>
</feature>
<dbReference type="PIRSF" id="PIRSF000331">
    <property type="entry name" value="HpaA_HpaB"/>
    <property type="match status" value="1"/>
</dbReference>
<dbReference type="PANTHER" id="PTHR36117:SF3">
    <property type="entry name" value="4-HYDROXYPHENYLACETATE 3-MONOOXYGENASE-RELATED"/>
    <property type="match status" value="1"/>
</dbReference>
<dbReference type="InterPro" id="IPR036250">
    <property type="entry name" value="AcylCo_DH-like_C"/>
</dbReference>
<comment type="caution">
    <text evidence="7">The sequence shown here is derived from an EMBL/GenBank/DDBJ whole genome shotgun (WGS) entry which is preliminary data.</text>
</comment>
<evidence type="ECO:0000313" key="8">
    <source>
        <dbReference type="Proteomes" id="UP000604475"/>
    </source>
</evidence>
<dbReference type="Pfam" id="PF11794">
    <property type="entry name" value="HpaB_N"/>
    <property type="match status" value="1"/>
</dbReference>
<evidence type="ECO:0000259" key="6">
    <source>
        <dbReference type="Pfam" id="PF11794"/>
    </source>
</evidence>
<evidence type="ECO:0000259" key="5">
    <source>
        <dbReference type="Pfam" id="PF03241"/>
    </source>
</evidence>
<dbReference type="Gene3D" id="1.10.3140.10">
    <property type="entry name" value="4-hydroxybutyryl-coa dehydratase, domain 1"/>
    <property type="match status" value="1"/>
</dbReference>
<dbReference type="RefSeq" id="WP_202999220.1">
    <property type="nucleotide sequence ID" value="NZ_JADWYU010000196.1"/>
</dbReference>
<evidence type="ECO:0000256" key="2">
    <source>
        <dbReference type="ARBA" id="ARBA00022827"/>
    </source>
</evidence>
<feature type="domain" description="HpaB/PvcC/4-BUDH C-terminal" evidence="5">
    <location>
        <begin position="278"/>
        <end position="475"/>
    </location>
</feature>
<keyword evidence="1" id="KW-0285">Flavoprotein</keyword>
<organism evidence="7 8">
    <name type="scientific">Frankia nepalensis</name>
    <dbReference type="NCBI Taxonomy" id="1836974"/>
    <lineage>
        <taxon>Bacteria</taxon>
        <taxon>Bacillati</taxon>
        <taxon>Actinomycetota</taxon>
        <taxon>Actinomycetes</taxon>
        <taxon>Frankiales</taxon>
        <taxon>Frankiaceae</taxon>
        <taxon>Frankia</taxon>
    </lineage>
</organism>
<dbReference type="InterPro" id="IPR024719">
    <property type="entry name" value="HpaB/PvcC/4-BUDH_C"/>
</dbReference>
<name>A0A937RK78_9ACTN</name>
<gene>
    <name evidence="7" type="ORF">I7412_17155</name>
</gene>
<dbReference type="SUPFAM" id="SSF56645">
    <property type="entry name" value="Acyl-CoA dehydrogenase NM domain-like"/>
    <property type="match status" value="1"/>
</dbReference>
<evidence type="ECO:0000256" key="1">
    <source>
        <dbReference type="ARBA" id="ARBA00022630"/>
    </source>
</evidence>
<evidence type="ECO:0000256" key="3">
    <source>
        <dbReference type="ARBA" id="ARBA00023002"/>
    </source>
</evidence>
<proteinExistence type="predicted"/>
<dbReference type="GO" id="GO:0016627">
    <property type="term" value="F:oxidoreductase activity, acting on the CH-CH group of donors"/>
    <property type="evidence" value="ECO:0007669"/>
    <property type="project" value="InterPro"/>
</dbReference>
<keyword evidence="2 4" id="KW-0274">FAD</keyword>
<dbReference type="InterPro" id="IPR046373">
    <property type="entry name" value="Acyl-CoA_Oxase/DH_mid-dom_sf"/>
</dbReference>
<dbReference type="InterPro" id="IPR024674">
    <property type="entry name" value="HpaB/PvcC/4-BUDH_N"/>
</dbReference>
<feature type="binding site" evidence="4">
    <location>
        <begin position="147"/>
        <end position="149"/>
    </location>
    <ligand>
        <name>FAD</name>
        <dbReference type="ChEBI" id="CHEBI:57692"/>
    </ligand>
</feature>
<dbReference type="InterPro" id="IPR004925">
    <property type="entry name" value="HpaB/PvcC/4-BUDH"/>
</dbReference>
<dbReference type="Gene3D" id="2.40.110.10">
    <property type="entry name" value="Butyryl-CoA Dehydrogenase, subunit A, domain 2"/>
    <property type="match status" value="1"/>
</dbReference>
<dbReference type="Pfam" id="PF03241">
    <property type="entry name" value="HpaB"/>
    <property type="match status" value="1"/>
</dbReference>
<dbReference type="PANTHER" id="PTHR36117">
    <property type="entry name" value="4-HYDROXYPHENYLACETATE 3-MONOOXYGENASE-RELATED"/>
    <property type="match status" value="1"/>
</dbReference>